<evidence type="ECO:0000313" key="1">
    <source>
        <dbReference type="EMBL" id="CDW22409.1"/>
    </source>
</evidence>
<organism evidence="1">
    <name type="scientific">Lepeophtheirus salmonis</name>
    <name type="common">Salmon louse</name>
    <name type="synonym">Caligus salmonis</name>
    <dbReference type="NCBI Taxonomy" id="72036"/>
    <lineage>
        <taxon>Eukaryota</taxon>
        <taxon>Metazoa</taxon>
        <taxon>Ecdysozoa</taxon>
        <taxon>Arthropoda</taxon>
        <taxon>Crustacea</taxon>
        <taxon>Multicrustacea</taxon>
        <taxon>Hexanauplia</taxon>
        <taxon>Copepoda</taxon>
        <taxon>Siphonostomatoida</taxon>
        <taxon>Caligidae</taxon>
        <taxon>Lepeophtheirus</taxon>
    </lineage>
</organism>
<reference evidence="1" key="1">
    <citation type="submission" date="2014-05" db="EMBL/GenBank/DDBJ databases">
        <authorList>
            <person name="Chronopoulou M."/>
        </authorList>
    </citation>
    <scope>NUCLEOTIDE SEQUENCE</scope>
    <source>
        <tissue evidence="1">Whole organism</tissue>
    </source>
</reference>
<protein>
    <submittedName>
        <fullName evidence="1">Putative LOC756056 [Strongylocentrotus purpuratus]</fullName>
    </submittedName>
</protein>
<dbReference type="AlphaFoldDB" id="A0A0K2T8K3"/>
<proteinExistence type="predicted"/>
<dbReference type="EMBL" id="HACA01005048">
    <property type="protein sequence ID" value="CDW22409.1"/>
    <property type="molecule type" value="Transcribed_RNA"/>
</dbReference>
<sequence>MSFRKKGYWKPRQTGIIISTTSILPLHKEFLDEGFSFILTGRFTQDALENLISLIMYKSPTSTSLEAQNNLRIIAPSQFMREKGSSNYQYDDGEYLIDFLADLKEGINKSDEADNGFFLQEPTPQLEEDNV</sequence>
<name>A0A0K2T8K3_LEPSM</name>
<accession>A0A0K2T8K3</accession>